<comment type="caution">
    <text evidence="2">The sequence shown here is derived from an EMBL/GenBank/DDBJ whole genome shotgun (WGS) entry which is preliminary data.</text>
</comment>
<dbReference type="CDD" id="cd07313">
    <property type="entry name" value="terB_like_2"/>
    <property type="match status" value="1"/>
</dbReference>
<organism evidence="2 3">
    <name type="scientific">Sedimenticola selenatireducens</name>
    <dbReference type="NCBI Taxonomy" id="191960"/>
    <lineage>
        <taxon>Bacteria</taxon>
        <taxon>Pseudomonadati</taxon>
        <taxon>Pseudomonadota</taxon>
        <taxon>Gammaproteobacteria</taxon>
        <taxon>Chromatiales</taxon>
        <taxon>Sedimenticolaceae</taxon>
        <taxon>Sedimenticola</taxon>
    </lineage>
</organism>
<feature type="domain" description="Co-chaperone DjlA N-terminal" evidence="1">
    <location>
        <begin position="29"/>
        <end position="146"/>
    </location>
</feature>
<dbReference type="Gene3D" id="1.10.3680.10">
    <property type="entry name" value="TerB-like"/>
    <property type="match status" value="1"/>
</dbReference>
<dbReference type="EMBL" id="VMNH01000004">
    <property type="protein sequence ID" value="TVO77830.1"/>
    <property type="molecule type" value="Genomic_DNA"/>
</dbReference>
<dbReference type="InterPro" id="IPR007791">
    <property type="entry name" value="DjlA_N"/>
</dbReference>
<dbReference type="RefSeq" id="WP_144357554.1">
    <property type="nucleotide sequence ID" value="NZ_VMNH01000004.1"/>
</dbReference>
<reference evidence="2 3" key="1">
    <citation type="submission" date="2019-07" db="EMBL/GenBank/DDBJ databases">
        <title>The pathways for chlorine oxyanion respiration interact through the shared metabolite chlorate.</title>
        <authorList>
            <person name="Barnum T.P."/>
            <person name="Cheng Y."/>
            <person name="Hill K.A."/>
            <person name="Lucas L.N."/>
            <person name="Carlson H.K."/>
            <person name="Coates J.D."/>
        </authorList>
    </citation>
    <scope>NUCLEOTIDE SEQUENCE [LARGE SCALE GENOMIC DNA]</scope>
    <source>
        <strain evidence="2 3">BK-1</strain>
    </source>
</reference>
<accession>A0A558DVR4</accession>
<dbReference type="InterPro" id="IPR029024">
    <property type="entry name" value="TerB-like"/>
</dbReference>
<gene>
    <name evidence="2" type="ORF">FHP88_03260</name>
</gene>
<dbReference type="Proteomes" id="UP000316649">
    <property type="component" value="Unassembled WGS sequence"/>
</dbReference>
<evidence type="ECO:0000313" key="2">
    <source>
        <dbReference type="EMBL" id="TVO77830.1"/>
    </source>
</evidence>
<protein>
    <submittedName>
        <fullName evidence="2">TerB family tellurite resistance protein</fullName>
    </submittedName>
</protein>
<evidence type="ECO:0000313" key="3">
    <source>
        <dbReference type="Proteomes" id="UP000316649"/>
    </source>
</evidence>
<proteinExistence type="predicted"/>
<sequence>MMHKIKQFFDNHLSPISSDMARDPQHALQLAVAVLLYEVAESDYQQHPEEKAALLEAVKSIFNLGDAESSELLAMAEAEHADSTDYFQFTRLINEHYSADQKVDLVEKLWLIAFSDRELHHYEEHVIRRLAELLYVPHSAFIAAKHKVQQIC</sequence>
<evidence type="ECO:0000259" key="1">
    <source>
        <dbReference type="Pfam" id="PF05099"/>
    </source>
</evidence>
<dbReference type="AlphaFoldDB" id="A0A558DVR4"/>
<keyword evidence="3" id="KW-1185">Reference proteome</keyword>
<name>A0A558DVR4_9GAMM</name>
<dbReference type="Pfam" id="PF05099">
    <property type="entry name" value="TerB"/>
    <property type="match status" value="1"/>
</dbReference>
<dbReference type="SUPFAM" id="SSF158682">
    <property type="entry name" value="TerB-like"/>
    <property type="match status" value="1"/>
</dbReference>
<dbReference type="OrthoDB" id="5294347at2"/>